<keyword evidence="2" id="KW-1185">Reference proteome</keyword>
<reference evidence="1 2" key="1">
    <citation type="submission" date="2018-08" db="EMBL/GenBank/DDBJ databases">
        <title>Genomic taxonomy of the Vibrionaceae family.</title>
        <authorList>
            <person name="Gomez-Gil B."/>
            <person name="Tanaka M."/>
            <person name="Sawabe T."/>
            <person name="Enciso-Ibarra K."/>
        </authorList>
    </citation>
    <scope>NUCLEOTIDE SEQUENCE [LARGE SCALE GENOMIC DNA]</scope>
    <source>
        <strain evidence="1 2">CAIM 1831</strain>
    </source>
</reference>
<evidence type="ECO:0008006" key="3">
    <source>
        <dbReference type="Google" id="ProtNLM"/>
    </source>
</evidence>
<dbReference type="Proteomes" id="UP000262832">
    <property type="component" value="Chromosome I"/>
</dbReference>
<protein>
    <recommendedName>
        <fullName evidence="3">DKNYY domain-containing protein</fullName>
    </recommendedName>
</protein>
<dbReference type="EMBL" id="CP032093">
    <property type="protein sequence ID" value="AXY00465.1"/>
    <property type="molecule type" value="Genomic_DNA"/>
</dbReference>
<name>A0ABM6YRR9_9VIBR</name>
<sequence>MIYYQSKLAGIIYPRFIHRAFDYKFNMGFTLTDGAYFHNAGTAAIGSHEDVLWVETNRSNIYLVDENLNVIEKTPCFEDCVAVRYDYRLYSDTHDVLHVVVSGGDGKFKYAIYNSRKEHGYKAKGLGYTSKLRDADFFYTAGHSVYNSTPLEVTEPTSLGCSAEFEPCN</sequence>
<accession>A0ABM6YRR9</accession>
<gene>
    <name evidence="1" type="ORF">D1115_03675</name>
</gene>
<evidence type="ECO:0000313" key="2">
    <source>
        <dbReference type="Proteomes" id="UP000262832"/>
    </source>
</evidence>
<organism evidence="1 2">
    <name type="scientific">Vibrio alfacsensis</name>
    <dbReference type="NCBI Taxonomy" id="1074311"/>
    <lineage>
        <taxon>Bacteria</taxon>
        <taxon>Pseudomonadati</taxon>
        <taxon>Pseudomonadota</taxon>
        <taxon>Gammaproteobacteria</taxon>
        <taxon>Vibrionales</taxon>
        <taxon>Vibrionaceae</taxon>
        <taxon>Vibrio</taxon>
    </lineage>
</organism>
<proteinExistence type="predicted"/>
<evidence type="ECO:0000313" key="1">
    <source>
        <dbReference type="EMBL" id="AXY00465.1"/>
    </source>
</evidence>